<dbReference type="CDD" id="cd06558">
    <property type="entry name" value="crotonase-like"/>
    <property type="match status" value="1"/>
</dbReference>
<comment type="caution">
    <text evidence="3">The sequence shown here is derived from an EMBL/GenBank/DDBJ whole genome shotgun (WGS) entry which is preliminary data.</text>
</comment>
<dbReference type="RefSeq" id="WP_147145119.1">
    <property type="nucleotide sequence ID" value="NZ_BKAJ01000004.1"/>
</dbReference>
<protein>
    <submittedName>
        <fullName evidence="3">Enoyl-CoA hydratase</fullName>
    </submittedName>
</protein>
<organism evidence="3 4">
    <name type="scientific">Reyranella soli</name>
    <dbReference type="NCBI Taxonomy" id="1230389"/>
    <lineage>
        <taxon>Bacteria</taxon>
        <taxon>Pseudomonadati</taxon>
        <taxon>Pseudomonadota</taxon>
        <taxon>Alphaproteobacteria</taxon>
        <taxon>Hyphomicrobiales</taxon>
        <taxon>Reyranellaceae</taxon>
        <taxon>Reyranella</taxon>
    </lineage>
</organism>
<dbReference type="Pfam" id="PF00378">
    <property type="entry name" value="ECH_1"/>
    <property type="match status" value="1"/>
</dbReference>
<proteinExistence type="inferred from homology"/>
<evidence type="ECO:0000256" key="2">
    <source>
        <dbReference type="ARBA" id="ARBA00023239"/>
    </source>
</evidence>
<dbReference type="InterPro" id="IPR029045">
    <property type="entry name" value="ClpP/crotonase-like_dom_sf"/>
</dbReference>
<dbReference type="PANTHER" id="PTHR11941">
    <property type="entry name" value="ENOYL-COA HYDRATASE-RELATED"/>
    <property type="match status" value="1"/>
</dbReference>
<keyword evidence="2" id="KW-0456">Lyase</keyword>
<name>A0A512N1U8_9HYPH</name>
<gene>
    <name evidence="3" type="ORF">RSO01_01220</name>
</gene>
<dbReference type="SUPFAM" id="SSF52096">
    <property type="entry name" value="ClpP/crotonase"/>
    <property type="match status" value="1"/>
</dbReference>
<dbReference type="OrthoDB" id="7848551at2"/>
<keyword evidence="4" id="KW-1185">Reference proteome</keyword>
<comment type="similarity">
    <text evidence="1">Belongs to the enoyl-CoA hydratase/isomerase family.</text>
</comment>
<reference evidence="3 4" key="1">
    <citation type="submission" date="2019-07" db="EMBL/GenBank/DDBJ databases">
        <title>Whole genome shotgun sequence of Reyranella soli NBRC 108950.</title>
        <authorList>
            <person name="Hosoyama A."/>
            <person name="Uohara A."/>
            <person name="Ohji S."/>
            <person name="Ichikawa N."/>
        </authorList>
    </citation>
    <scope>NUCLEOTIDE SEQUENCE [LARGE SCALE GENOMIC DNA]</scope>
    <source>
        <strain evidence="3 4">NBRC 108950</strain>
    </source>
</reference>
<dbReference type="EMBL" id="BKAJ01000004">
    <property type="protein sequence ID" value="GEP52956.1"/>
    <property type="molecule type" value="Genomic_DNA"/>
</dbReference>
<dbReference type="PANTHER" id="PTHR11941:SF54">
    <property type="entry name" value="ENOYL-COA HYDRATASE, MITOCHONDRIAL"/>
    <property type="match status" value="1"/>
</dbReference>
<evidence type="ECO:0000313" key="3">
    <source>
        <dbReference type="EMBL" id="GEP52956.1"/>
    </source>
</evidence>
<sequence>MPVLYRKQGHTGILTLSRPEARNCWGQDYNDGLLRHLDEATDDDEVRSIILTGDEAGSAFSAGANLRDPNTHNTRSAAAFVKRVGRARNFPSNLLADFPKPVIAAVNGYAIGIGCIITFCCDLVVASDRAEWRLPQVALGILPNYGGATRLARIVGKGLAMRVAMGFPLKADEAHRIGLAQWLAPHAELMAQALAVADHIAGLPPLAVRMVKESMNRGQDIPSIADASLVDAYRFMVLEMSEDKAEAHEAWRERRKPRFRGQ</sequence>
<dbReference type="Gene3D" id="1.10.12.10">
    <property type="entry name" value="Lyase 2-enoyl-coa Hydratase, Chain A, domain 2"/>
    <property type="match status" value="1"/>
</dbReference>
<evidence type="ECO:0000313" key="4">
    <source>
        <dbReference type="Proteomes" id="UP000321058"/>
    </source>
</evidence>
<dbReference type="GO" id="GO:0006635">
    <property type="term" value="P:fatty acid beta-oxidation"/>
    <property type="evidence" value="ECO:0007669"/>
    <property type="project" value="TreeGrafter"/>
</dbReference>
<dbReference type="InterPro" id="IPR001753">
    <property type="entry name" value="Enoyl-CoA_hydra/iso"/>
</dbReference>
<dbReference type="Gene3D" id="3.90.226.10">
    <property type="entry name" value="2-enoyl-CoA Hydratase, Chain A, domain 1"/>
    <property type="match status" value="1"/>
</dbReference>
<accession>A0A512N1U8</accession>
<dbReference type="GO" id="GO:0016829">
    <property type="term" value="F:lyase activity"/>
    <property type="evidence" value="ECO:0007669"/>
    <property type="project" value="UniProtKB-KW"/>
</dbReference>
<evidence type="ECO:0000256" key="1">
    <source>
        <dbReference type="ARBA" id="ARBA00005254"/>
    </source>
</evidence>
<dbReference type="InterPro" id="IPR014748">
    <property type="entry name" value="Enoyl-CoA_hydra_C"/>
</dbReference>
<dbReference type="AlphaFoldDB" id="A0A512N1U8"/>
<dbReference type="Proteomes" id="UP000321058">
    <property type="component" value="Unassembled WGS sequence"/>
</dbReference>